<keyword evidence="2 6" id="KW-0698">rRNA processing</keyword>
<dbReference type="EC" id="2.1.1.181" evidence="6"/>
<dbReference type="InterPro" id="IPR029063">
    <property type="entry name" value="SAM-dependent_MTases_sf"/>
</dbReference>
<comment type="similarity">
    <text evidence="6">Belongs to the methyltransferase superfamily. METTL16/RlmF family.</text>
</comment>
<feature type="region of interest" description="Disordered" evidence="7">
    <location>
        <begin position="1"/>
        <end position="37"/>
    </location>
</feature>
<dbReference type="NCBIfam" id="NF008725">
    <property type="entry name" value="PRK11727.1"/>
    <property type="match status" value="1"/>
</dbReference>
<evidence type="ECO:0000256" key="4">
    <source>
        <dbReference type="ARBA" id="ARBA00022679"/>
    </source>
</evidence>
<evidence type="ECO:0000256" key="1">
    <source>
        <dbReference type="ARBA" id="ARBA00022490"/>
    </source>
</evidence>
<comment type="catalytic activity">
    <reaction evidence="6">
        <text>adenosine(1618) in 23S rRNA + S-adenosyl-L-methionine = N(6)-methyladenosine(1618) in 23S rRNA + S-adenosyl-L-homocysteine + H(+)</text>
        <dbReference type="Rhea" id="RHEA:16497"/>
        <dbReference type="Rhea" id="RHEA-COMP:10229"/>
        <dbReference type="Rhea" id="RHEA-COMP:10231"/>
        <dbReference type="ChEBI" id="CHEBI:15378"/>
        <dbReference type="ChEBI" id="CHEBI:57856"/>
        <dbReference type="ChEBI" id="CHEBI:59789"/>
        <dbReference type="ChEBI" id="CHEBI:74411"/>
        <dbReference type="ChEBI" id="CHEBI:74449"/>
        <dbReference type="EC" id="2.1.1.181"/>
    </reaction>
</comment>
<dbReference type="PIRSF" id="PIRSF029038">
    <property type="entry name" value="Mtase_YbiN_prd"/>
    <property type="match status" value="1"/>
</dbReference>
<dbReference type="CDD" id="cd02440">
    <property type="entry name" value="AdoMet_MTases"/>
    <property type="match status" value="1"/>
</dbReference>
<dbReference type="SUPFAM" id="SSF53335">
    <property type="entry name" value="S-adenosyl-L-methionine-dependent methyltransferases"/>
    <property type="match status" value="1"/>
</dbReference>
<dbReference type="EMBL" id="JACOFU010000003">
    <property type="protein sequence ID" value="MBC3831664.1"/>
    <property type="molecule type" value="Genomic_DNA"/>
</dbReference>
<proteinExistence type="inferred from homology"/>
<dbReference type="InterPro" id="IPR016909">
    <property type="entry name" value="rRNA_lsu_MeTfrase_F"/>
</dbReference>
<keyword evidence="3 6" id="KW-0489">Methyltransferase</keyword>
<dbReference type="Proteomes" id="UP000643610">
    <property type="component" value="Unassembled WGS sequence"/>
</dbReference>
<evidence type="ECO:0000313" key="9">
    <source>
        <dbReference type="Proteomes" id="UP000643610"/>
    </source>
</evidence>
<name>A0ABR6XQ84_9BURK</name>
<dbReference type="Pfam" id="PF05971">
    <property type="entry name" value="Methyltransf_10"/>
    <property type="match status" value="1"/>
</dbReference>
<keyword evidence="5 6" id="KW-0949">S-adenosyl-L-methionine</keyword>
<keyword evidence="4 6" id="KW-0808">Transferase</keyword>
<sequence>MTSRSSQNKSVQKPPSKKSAELSSSSTSSPFHPRNLHQGKYDFEKLVQADKTPQEENLARFIRANTFGEISIDFADEKAVKALNRALLQLQYAVNSWNIPDDYLCPPVPGRADYIHNLADLLASSNHGKMPKKANIQALDIGTGANGIYPLIGAASYQWRFIASDINPNAIANLDQILLANPQLSDKIQTRLQTDRSAYFRNVLLDDEWFDFSMCNPPFHHSLADAQEGTQRKWSNLGQSQQLNKLNFGGQDAELWCDGGELSFIQNMIKESEAFSSRCFWFTSLVSKASNLPAIKTALKQAKVQASKTIDMQQGQKQSRFVAWTFLNPVQQAAWAKLRW</sequence>
<evidence type="ECO:0000313" key="8">
    <source>
        <dbReference type="EMBL" id="MBC3831664.1"/>
    </source>
</evidence>
<dbReference type="RefSeq" id="WP_186890705.1">
    <property type="nucleotide sequence ID" value="NZ_JACOFU010000003.1"/>
</dbReference>
<dbReference type="PANTHER" id="PTHR13393:SF0">
    <property type="entry name" value="RNA N6-ADENOSINE-METHYLTRANSFERASE METTL16"/>
    <property type="match status" value="1"/>
</dbReference>
<evidence type="ECO:0000256" key="3">
    <source>
        <dbReference type="ARBA" id="ARBA00022603"/>
    </source>
</evidence>
<comment type="function">
    <text evidence="6">Specifically methylates the adenine in position 1618 of 23S rRNA.</text>
</comment>
<evidence type="ECO:0000256" key="5">
    <source>
        <dbReference type="ARBA" id="ARBA00022691"/>
    </source>
</evidence>
<accession>A0ABR6XQ84</accession>
<comment type="subcellular location">
    <subcellularLocation>
        <location evidence="6">Cytoplasm</location>
    </subcellularLocation>
</comment>
<reference evidence="8 9" key="1">
    <citation type="submission" date="2020-08" db="EMBL/GenBank/DDBJ databases">
        <title>Novel species isolated from subtropical streams in China.</title>
        <authorList>
            <person name="Lu H."/>
        </authorList>
    </citation>
    <scope>NUCLEOTIDE SEQUENCE [LARGE SCALE GENOMIC DNA]</scope>
    <source>
        <strain evidence="8 9">KCTC 52442</strain>
    </source>
</reference>
<dbReference type="Gene3D" id="3.40.50.150">
    <property type="entry name" value="Vaccinia Virus protein VP39"/>
    <property type="match status" value="1"/>
</dbReference>
<feature type="compositionally biased region" description="Polar residues" evidence="7">
    <location>
        <begin position="1"/>
        <end position="11"/>
    </location>
</feature>
<evidence type="ECO:0000256" key="7">
    <source>
        <dbReference type="SAM" id="MobiDB-lite"/>
    </source>
</evidence>
<dbReference type="HAMAP" id="MF_01848">
    <property type="entry name" value="23SrRNA_methyltr_F"/>
    <property type="match status" value="1"/>
</dbReference>
<dbReference type="GO" id="GO:0052907">
    <property type="term" value="F:23S rRNA (adenine(1618)-N(6))-methyltransferase activity"/>
    <property type="evidence" value="ECO:0007669"/>
    <property type="project" value="UniProtKB-EC"/>
</dbReference>
<comment type="caution">
    <text evidence="8">The sequence shown here is derived from an EMBL/GenBank/DDBJ whole genome shotgun (WGS) entry which is preliminary data.</text>
</comment>
<gene>
    <name evidence="6 8" type="primary">rlmF</name>
    <name evidence="8" type="ORF">H8K33_09105</name>
</gene>
<protein>
    <recommendedName>
        <fullName evidence="6">Ribosomal RNA large subunit methyltransferase F</fullName>
        <ecNumber evidence="6">2.1.1.181</ecNumber>
    </recommendedName>
    <alternativeName>
        <fullName evidence="6">23S rRNA mA1618 methyltransferase</fullName>
    </alternativeName>
    <alternativeName>
        <fullName evidence="6">rRNA adenine N-6-methyltransferase</fullName>
    </alternativeName>
</protein>
<organism evidence="8 9">
    <name type="scientific">Undibacterium amnicola</name>
    <dbReference type="NCBI Taxonomy" id="1834038"/>
    <lineage>
        <taxon>Bacteria</taxon>
        <taxon>Pseudomonadati</taxon>
        <taxon>Pseudomonadota</taxon>
        <taxon>Betaproteobacteria</taxon>
        <taxon>Burkholderiales</taxon>
        <taxon>Oxalobacteraceae</taxon>
        <taxon>Undibacterium</taxon>
    </lineage>
</organism>
<evidence type="ECO:0000256" key="2">
    <source>
        <dbReference type="ARBA" id="ARBA00022552"/>
    </source>
</evidence>
<keyword evidence="9" id="KW-1185">Reference proteome</keyword>
<dbReference type="InterPro" id="IPR010286">
    <property type="entry name" value="METTL16/RlmF"/>
</dbReference>
<evidence type="ECO:0000256" key="6">
    <source>
        <dbReference type="HAMAP-Rule" id="MF_01848"/>
    </source>
</evidence>
<keyword evidence="1 6" id="KW-0963">Cytoplasm</keyword>
<dbReference type="PANTHER" id="PTHR13393">
    <property type="entry name" value="SAM-DEPENDENT METHYLTRANSFERASE"/>
    <property type="match status" value="1"/>
</dbReference>
<feature type="compositionally biased region" description="Low complexity" evidence="7">
    <location>
        <begin position="21"/>
        <end position="30"/>
    </location>
</feature>